<keyword evidence="1" id="KW-0812">Transmembrane</keyword>
<dbReference type="Pfam" id="PF11127">
    <property type="entry name" value="YgaP-like_TM"/>
    <property type="match status" value="1"/>
</dbReference>
<proteinExistence type="predicted"/>
<keyword evidence="1" id="KW-1133">Transmembrane helix</keyword>
<keyword evidence="1" id="KW-0472">Membrane</keyword>
<evidence type="ECO:0000256" key="1">
    <source>
        <dbReference type="SAM" id="Phobius"/>
    </source>
</evidence>
<dbReference type="InterPro" id="IPR021309">
    <property type="entry name" value="YgaP-like_TM"/>
</dbReference>
<reference evidence="3 4" key="1">
    <citation type="submission" date="2018-06" db="EMBL/GenBank/DDBJ databases">
        <title>Genomic Encyclopedia of Archaeal and Bacterial Type Strains, Phase II (KMG-II): from individual species to whole genera.</title>
        <authorList>
            <person name="Goeker M."/>
        </authorList>
    </citation>
    <scope>NUCLEOTIDE SEQUENCE [LARGE SCALE GENOMIC DNA]</scope>
    <source>
        <strain evidence="3 4">DSM 24464</strain>
    </source>
</reference>
<gene>
    <name evidence="3" type="ORF">LY08_02163</name>
</gene>
<organism evidence="3 4">
    <name type="scientific">Olleya aquimaris</name>
    <dbReference type="NCBI Taxonomy" id="639310"/>
    <lineage>
        <taxon>Bacteria</taxon>
        <taxon>Pseudomonadati</taxon>
        <taxon>Bacteroidota</taxon>
        <taxon>Flavobacteriia</taxon>
        <taxon>Flavobacteriales</taxon>
        <taxon>Flavobacteriaceae</taxon>
    </lineage>
</organism>
<evidence type="ECO:0000313" key="4">
    <source>
        <dbReference type="Proteomes" id="UP000248703"/>
    </source>
</evidence>
<keyword evidence="4" id="KW-1185">Reference proteome</keyword>
<feature type="domain" description="Inner membrane protein YgaP-like transmembrane" evidence="2">
    <location>
        <begin position="1"/>
        <end position="63"/>
    </location>
</feature>
<dbReference type="Proteomes" id="UP000248703">
    <property type="component" value="Unassembled WGS sequence"/>
</dbReference>
<dbReference type="EMBL" id="QLLO01000007">
    <property type="protein sequence ID" value="RAJ13262.1"/>
    <property type="molecule type" value="Genomic_DNA"/>
</dbReference>
<comment type="caution">
    <text evidence="3">The sequence shown here is derived from an EMBL/GenBank/DDBJ whole genome shotgun (WGS) entry which is preliminary data.</text>
</comment>
<dbReference type="AlphaFoldDB" id="A0A327RBB6"/>
<feature type="transmembrane region" description="Helical" evidence="1">
    <location>
        <begin position="7"/>
        <end position="25"/>
    </location>
</feature>
<evidence type="ECO:0000259" key="2">
    <source>
        <dbReference type="Pfam" id="PF11127"/>
    </source>
</evidence>
<protein>
    <recommendedName>
        <fullName evidence="2">Inner membrane protein YgaP-like transmembrane domain-containing protein</fullName>
    </recommendedName>
</protein>
<feature type="transmembrane region" description="Helical" evidence="1">
    <location>
        <begin position="31"/>
        <end position="55"/>
    </location>
</feature>
<evidence type="ECO:0000313" key="3">
    <source>
        <dbReference type="EMBL" id="RAJ13262.1"/>
    </source>
</evidence>
<name>A0A327RBB6_9FLAO</name>
<accession>A0A327RBB6</accession>
<sequence>MGALDKSLRVLAAAVIALLYFLDVITGTTAYILMAVAIIFLVTSFINFCPLYTILGVNTCRTK</sequence>